<evidence type="ECO:0000256" key="1">
    <source>
        <dbReference type="SAM" id="Phobius"/>
    </source>
</evidence>
<protein>
    <recommendedName>
        <fullName evidence="4">Major facilitator superfamily (MFS) profile domain-containing protein</fullName>
    </recommendedName>
</protein>
<dbReference type="OrthoDB" id="2213137at2759"/>
<name>A0A5B7ITY3_PORTR</name>
<dbReference type="Proteomes" id="UP000324222">
    <property type="component" value="Unassembled WGS sequence"/>
</dbReference>
<evidence type="ECO:0000313" key="3">
    <source>
        <dbReference type="Proteomes" id="UP000324222"/>
    </source>
</evidence>
<sequence length="67" mass="7111">MVVPAAPFIALTSIIIVDLLSLRQLTNAFGLLCIFRGIAGILGPPVSGTQALPCSPYLYFSDCFLPL</sequence>
<reference evidence="2 3" key="1">
    <citation type="submission" date="2019-05" db="EMBL/GenBank/DDBJ databases">
        <title>Another draft genome of Portunus trituberculatus and its Hox gene families provides insights of decapod evolution.</title>
        <authorList>
            <person name="Jeong J.-H."/>
            <person name="Song I."/>
            <person name="Kim S."/>
            <person name="Choi T."/>
            <person name="Kim D."/>
            <person name="Ryu S."/>
            <person name="Kim W."/>
        </authorList>
    </citation>
    <scope>NUCLEOTIDE SEQUENCE [LARGE SCALE GENOMIC DNA]</scope>
    <source>
        <tissue evidence="2">Muscle</tissue>
    </source>
</reference>
<evidence type="ECO:0000313" key="2">
    <source>
        <dbReference type="EMBL" id="MPC85106.1"/>
    </source>
</evidence>
<keyword evidence="1" id="KW-1133">Transmembrane helix</keyword>
<dbReference type="AlphaFoldDB" id="A0A5B7ITY3"/>
<dbReference type="EMBL" id="VSRR010067343">
    <property type="protein sequence ID" value="MPC85106.1"/>
    <property type="molecule type" value="Genomic_DNA"/>
</dbReference>
<comment type="caution">
    <text evidence="2">The sequence shown here is derived from an EMBL/GenBank/DDBJ whole genome shotgun (WGS) entry which is preliminary data.</text>
</comment>
<keyword evidence="1" id="KW-0812">Transmembrane</keyword>
<keyword evidence="3" id="KW-1185">Reference proteome</keyword>
<evidence type="ECO:0008006" key="4">
    <source>
        <dbReference type="Google" id="ProtNLM"/>
    </source>
</evidence>
<organism evidence="2 3">
    <name type="scientific">Portunus trituberculatus</name>
    <name type="common">Swimming crab</name>
    <name type="synonym">Neptunus trituberculatus</name>
    <dbReference type="NCBI Taxonomy" id="210409"/>
    <lineage>
        <taxon>Eukaryota</taxon>
        <taxon>Metazoa</taxon>
        <taxon>Ecdysozoa</taxon>
        <taxon>Arthropoda</taxon>
        <taxon>Crustacea</taxon>
        <taxon>Multicrustacea</taxon>
        <taxon>Malacostraca</taxon>
        <taxon>Eumalacostraca</taxon>
        <taxon>Eucarida</taxon>
        <taxon>Decapoda</taxon>
        <taxon>Pleocyemata</taxon>
        <taxon>Brachyura</taxon>
        <taxon>Eubrachyura</taxon>
        <taxon>Portunoidea</taxon>
        <taxon>Portunidae</taxon>
        <taxon>Portuninae</taxon>
        <taxon>Portunus</taxon>
    </lineage>
</organism>
<gene>
    <name evidence="2" type="ORF">E2C01_079865</name>
</gene>
<accession>A0A5B7ITY3</accession>
<proteinExistence type="predicted"/>
<keyword evidence="1" id="KW-0472">Membrane</keyword>
<feature type="transmembrane region" description="Helical" evidence="1">
    <location>
        <begin position="6"/>
        <end position="22"/>
    </location>
</feature>